<evidence type="ECO:0000313" key="2">
    <source>
        <dbReference type="Proteomes" id="UP000308652"/>
    </source>
</evidence>
<dbReference type="AlphaFoldDB" id="A0A5C3LRF4"/>
<accession>A0A5C3LRF4</accession>
<organism evidence="1 2">
    <name type="scientific">Crucibulum laeve</name>
    <dbReference type="NCBI Taxonomy" id="68775"/>
    <lineage>
        <taxon>Eukaryota</taxon>
        <taxon>Fungi</taxon>
        <taxon>Dikarya</taxon>
        <taxon>Basidiomycota</taxon>
        <taxon>Agaricomycotina</taxon>
        <taxon>Agaricomycetes</taxon>
        <taxon>Agaricomycetidae</taxon>
        <taxon>Agaricales</taxon>
        <taxon>Agaricineae</taxon>
        <taxon>Nidulariaceae</taxon>
        <taxon>Crucibulum</taxon>
    </lineage>
</organism>
<proteinExistence type="predicted"/>
<gene>
    <name evidence="1" type="ORF">BDQ12DRAFT_714758</name>
</gene>
<keyword evidence="2" id="KW-1185">Reference proteome</keyword>
<protein>
    <submittedName>
        <fullName evidence="1">Uncharacterized protein</fullName>
    </submittedName>
</protein>
<evidence type="ECO:0000313" key="1">
    <source>
        <dbReference type="EMBL" id="TFK35332.1"/>
    </source>
</evidence>
<dbReference type="EMBL" id="ML213622">
    <property type="protein sequence ID" value="TFK35332.1"/>
    <property type="molecule type" value="Genomic_DNA"/>
</dbReference>
<sequence>MAREGVAARAERERGPIWLDPLNCSVSRFTVYNPLKYFDREWHISHRSSRYCESGGKAPVAGSASLSFLFPKLPYRRSIEMHQEHKIPWNLLASNVAFVRENPHFHHHATGFFPRNRSNQDREISHFIRVFAQTVSTFANTERRKYLSVIECPKDRRLFSDQLLSQYPQHLNKFVQDPAHWSQRGRKGIHPGSWPEKYSDLANVVKTFLVINNMTPLLLLAQNPEIHLQGLRDMGYYAALHMYLFLNLSAATGVLASGQYKIAEEFGMFFGSTTLPPYGGVWCTPHKDFFGDTNIVKDLRDVLGDLSMLKKYLKMLFAIIYCYDMLLRECDSDHNMEDELNDVIYWVVRYRRPYLQYTRHKYNPQL</sequence>
<reference evidence="1 2" key="1">
    <citation type="journal article" date="2019" name="Nat. Ecol. Evol.">
        <title>Megaphylogeny resolves global patterns of mushroom evolution.</title>
        <authorList>
            <person name="Varga T."/>
            <person name="Krizsan K."/>
            <person name="Foldi C."/>
            <person name="Dima B."/>
            <person name="Sanchez-Garcia M."/>
            <person name="Sanchez-Ramirez S."/>
            <person name="Szollosi G.J."/>
            <person name="Szarkandi J.G."/>
            <person name="Papp V."/>
            <person name="Albert L."/>
            <person name="Andreopoulos W."/>
            <person name="Angelini C."/>
            <person name="Antonin V."/>
            <person name="Barry K.W."/>
            <person name="Bougher N.L."/>
            <person name="Buchanan P."/>
            <person name="Buyck B."/>
            <person name="Bense V."/>
            <person name="Catcheside P."/>
            <person name="Chovatia M."/>
            <person name="Cooper J."/>
            <person name="Damon W."/>
            <person name="Desjardin D."/>
            <person name="Finy P."/>
            <person name="Geml J."/>
            <person name="Haridas S."/>
            <person name="Hughes K."/>
            <person name="Justo A."/>
            <person name="Karasinski D."/>
            <person name="Kautmanova I."/>
            <person name="Kiss B."/>
            <person name="Kocsube S."/>
            <person name="Kotiranta H."/>
            <person name="LaButti K.M."/>
            <person name="Lechner B.E."/>
            <person name="Liimatainen K."/>
            <person name="Lipzen A."/>
            <person name="Lukacs Z."/>
            <person name="Mihaltcheva S."/>
            <person name="Morgado L.N."/>
            <person name="Niskanen T."/>
            <person name="Noordeloos M.E."/>
            <person name="Ohm R.A."/>
            <person name="Ortiz-Santana B."/>
            <person name="Ovrebo C."/>
            <person name="Racz N."/>
            <person name="Riley R."/>
            <person name="Savchenko A."/>
            <person name="Shiryaev A."/>
            <person name="Soop K."/>
            <person name="Spirin V."/>
            <person name="Szebenyi C."/>
            <person name="Tomsovsky M."/>
            <person name="Tulloss R.E."/>
            <person name="Uehling J."/>
            <person name="Grigoriev I.V."/>
            <person name="Vagvolgyi C."/>
            <person name="Papp T."/>
            <person name="Martin F.M."/>
            <person name="Miettinen O."/>
            <person name="Hibbett D.S."/>
            <person name="Nagy L.G."/>
        </authorList>
    </citation>
    <scope>NUCLEOTIDE SEQUENCE [LARGE SCALE GENOMIC DNA]</scope>
    <source>
        <strain evidence="1 2">CBS 166.37</strain>
    </source>
</reference>
<name>A0A5C3LRF4_9AGAR</name>
<dbReference type="Proteomes" id="UP000308652">
    <property type="component" value="Unassembled WGS sequence"/>
</dbReference>
<dbReference type="OrthoDB" id="3204049at2759"/>